<dbReference type="Pfam" id="PF00331">
    <property type="entry name" value="Glyco_hydro_10"/>
    <property type="match status" value="1"/>
</dbReference>
<organism evidence="7 8">
    <name type="scientific">Macleaya cordata</name>
    <name type="common">Five-seeded plume-poppy</name>
    <name type="synonym">Bocconia cordata</name>
    <dbReference type="NCBI Taxonomy" id="56857"/>
    <lineage>
        <taxon>Eukaryota</taxon>
        <taxon>Viridiplantae</taxon>
        <taxon>Streptophyta</taxon>
        <taxon>Embryophyta</taxon>
        <taxon>Tracheophyta</taxon>
        <taxon>Spermatophyta</taxon>
        <taxon>Magnoliopsida</taxon>
        <taxon>Ranunculales</taxon>
        <taxon>Papaveraceae</taxon>
        <taxon>Papaveroideae</taxon>
        <taxon>Macleaya</taxon>
    </lineage>
</organism>
<protein>
    <submittedName>
        <fullName evidence="7">Glycoside hydrolase</fullName>
    </submittedName>
</protein>
<dbReference type="Gene3D" id="2.60.120.260">
    <property type="entry name" value="Galactose-binding domain-like"/>
    <property type="match status" value="1"/>
</dbReference>
<reference evidence="7 8" key="1">
    <citation type="journal article" date="2017" name="Mol. Plant">
        <title>The Genome of Medicinal Plant Macleaya cordata Provides New Insights into Benzylisoquinoline Alkaloids Metabolism.</title>
        <authorList>
            <person name="Liu X."/>
            <person name="Liu Y."/>
            <person name="Huang P."/>
            <person name="Ma Y."/>
            <person name="Qing Z."/>
            <person name="Tang Q."/>
            <person name="Cao H."/>
            <person name="Cheng P."/>
            <person name="Zheng Y."/>
            <person name="Yuan Z."/>
            <person name="Zhou Y."/>
            <person name="Liu J."/>
            <person name="Tang Z."/>
            <person name="Zhuo Y."/>
            <person name="Zhang Y."/>
            <person name="Yu L."/>
            <person name="Huang J."/>
            <person name="Yang P."/>
            <person name="Peng Q."/>
            <person name="Zhang J."/>
            <person name="Jiang W."/>
            <person name="Zhang Z."/>
            <person name="Lin K."/>
            <person name="Ro D.K."/>
            <person name="Chen X."/>
            <person name="Xiong X."/>
            <person name="Shang Y."/>
            <person name="Huang S."/>
            <person name="Zeng J."/>
        </authorList>
    </citation>
    <scope>NUCLEOTIDE SEQUENCE [LARGE SCALE GENOMIC DNA]</scope>
    <source>
        <strain evidence="8">cv. BLH2017</strain>
        <tissue evidence="7">Root</tissue>
    </source>
</reference>
<dbReference type="SUPFAM" id="SSF49785">
    <property type="entry name" value="Galactose-binding domain-like"/>
    <property type="match status" value="1"/>
</dbReference>
<dbReference type="Gene3D" id="3.20.20.80">
    <property type="entry name" value="Glycosidases"/>
    <property type="match status" value="1"/>
</dbReference>
<dbReference type="InterPro" id="IPR008979">
    <property type="entry name" value="Galactose-bd-like_sf"/>
</dbReference>
<dbReference type="GO" id="GO:0000272">
    <property type="term" value="P:polysaccharide catabolic process"/>
    <property type="evidence" value="ECO:0007669"/>
    <property type="project" value="UniProtKB-KW"/>
</dbReference>
<keyword evidence="2" id="KW-0677">Repeat</keyword>
<dbReference type="EMBL" id="MVGT01004414">
    <property type="protein sequence ID" value="OUZ99553.1"/>
    <property type="molecule type" value="Genomic_DNA"/>
</dbReference>
<dbReference type="AlphaFoldDB" id="A0A200PMW7"/>
<dbReference type="InterPro" id="IPR017853">
    <property type="entry name" value="GH"/>
</dbReference>
<evidence type="ECO:0000313" key="8">
    <source>
        <dbReference type="Proteomes" id="UP000195402"/>
    </source>
</evidence>
<name>A0A200PMW7_MACCD</name>
<dbReference type="PROSITE" id="PS51760">
    <property type="entry name" value="GH10_2"/>
    <property type="match status" value="1"/>
</dbReference>
<comment type="caution">
    <text evidence="7">The sequence shown here is derived from an EMBL/GenBank/DDBJ whole genome shotgun (WGS) entry which is preliminary data.</text>
</comment>
<evidence type="ECO:0000256" key="3">
    <source>
        <dbReference type="ARBA" id="ARBA00022801"/>
    </source>
</evidence>
<accession>A0A200PMW7</accession>
<dbReference type="SUPFAM" id="SSF51445">
    <property type="entry name" value="(Trans)glycosidases"/>
    <property type="match status" value="1"/>
</dbReference>
<evidence type="ECO:0000256" key="1">
    <source>
        <dbReference type="ARBA" id="ARBA00007495"/>
    </source>
</evidence>
<evidence type="ECO:0000259" key="6">
    <source>
        <dbReference type="PROSITE" id="PS51760"/>
    </source>
</evidence>
<gene>
    <name evidence="7" type="ORF">BVC80_1523g8</name>
</gene>
<proteinExistence type="inferred from homology"/>
<dbReference type="FunCoup" id="A0A200PMW7">
    <property type="interactions" value="1"/>
</dbReference>
<dbReference type="InterPro" id="IPR003305">
    <property type="entry name" value="CenC_carb-bd"/>
</dbReference>
<dbReference type="OrthoDB" id="3055998at2759"/>
<dbReference type="PANTHER" id="PTHR31490">
    <property type="entry name" value="GLYCOSYL HYDROLASE"/>
    <property type="match status" value="1"/>
</dbReference>
<dbReference type="Pfam" id="PF02018">
    <property type="entry name" value="CBM_4_9"/>
    <property type="match status" value="1"/>
</dbReference>
<dbReference type="InterPro" id="IPR044846">
    <property type="entry name" value="GH10"/>
</dbReference>
<dbReference type="SMART" id="SM00633">
    <property type="entry name" value="Glyco_10"/>
    <property type="match status" value="1"/>
</dbReference>
<dbReference type="Proteomes" id="UP000195402">
    <property type="component" value="Unassembled WGS sequence"/>
</dbReference>
<dbReference type="GO" id="GO:0031176">
    <property type="term" value="F:endo-1,4-beta-xylanase activity"/>
    <property type="evidence" value="ECO:0007669"/>
    <property type="project" value="UniProtKB-ARBA"/>
</dbReference>
<feature type="domain" description="GH10" evidence="6">
    <location>
        <begin position="194"/>
        <end position="482"/>
    </location>
</feature>
<keyword evidence="3 7" id="KW-0378">Hydrolase</keyword>
<evidence type="ECO:0000313" key="7">
    <source>
        <dbReference type="EMBL" id="OUZ99553.1"/>
    </source>
</evidence>
<sequence>MITQQCLEEPLKPQYRGGILVNPEFNNGLKGWSAFGGGGKITHRKSKGGNGFIVAHSRNQPFDTFSQKIYLQKGKLYTFSSWIQVSEGIVPVTAVFKTTDGFTQAGAVIAESGCWSMLKGGLTVNSSGPAELYFESNNTNVEIWVDSVSLQPFTEEQWRSHQDESIAKVRKRNVKIHAVNSKGEVLDGAEIHIKYNKPSFPFGTAITKQILTNPAYQNWFTSRFTVTVFENEMKWYATESIRGKEDYSVPDAMLRLAKQHGISVRGHNIFWDDAKYQPWWVKSLHPAELKAAADKRINSVVSRYAGQLTGWDVINENLHFSFFEDALGANASSVFFSRAHQLDFKTTMFLNDYNTIERSNDPKASPAQYLRKLRQIWSFPGNNGPTGIGLEGHFDTPNIPYMRAAIDTLAAARVPIWLTEVDVGRSGNQAKYLEQILREAHSHPAVHGIVLWAAWSPSGCWRMCLTDNNFRNLPTGDVVDKLINEWGPRKLVEGTTNSNGDFEISLFHGDYDVMINHPSMNSSITQSFKVTATETSQETTTTTLHVQVDA</sequence>
<evidence type="ECO:0000256" key="2">
    <source>
        <dbReference type="ARBA" id="ARBA00022737"/>
    </source>
</evidence>
<keyword evidence="4" id="KW-0119">Carbohydrate metabolism</keyword>
<dbReference type="PANTHER" id="PTHR31490:SF2">
    <property type="entry name" value="GLYCOSYL HYDROLASE FAMILY 10 PROTEIN"/>
    <property type="match status" value="1"/>
</dbReference>
<evidence type="ECO:0000256" key="4">
    <source>
        <dbReference type="ARBA" id="ARBA00023277"/>
    </source>
</evidence>
<dbReference type="InParanoid" id="A0A200PMW7"/>
<dbReference type="OMA" id="SYNIFKM"/>
<keyword evidence="5" id="KW-0624">Polysaccharide degradation</keyword>
<evidence type="ECO:0000256" key="5">
    <source>
        <dbReference type="ARBA" id="ARBA00023326"/>
    </source>
</evidence>
<keyword evidence="8" id="KW-1185">Reference proteome</keyword>
<comment type="similarity">
    <text evidence="1">Belongs to the glycosyl hydrolase 10 (cellulase F) family.</text>
</comment>
<dbReference type="STRING" id="56857.A0A200PMW7"/>
<dbReference type="InterPro" id="IPR001000">
    <property type="entry name" value="GH10_dom"/>
</dbReference>